<dbReference type="InterPro" id="IPR032719">
    <property type="entry name" value="WbsX"/>
</dbReference>
<dbReference type="Pfam" id="PF14307">
    <property type="entry name" value="Glyco_tran_WbsX"/>
    <property type="match status" value="1"/>
</dbReference>
<organism evidence="1 2">
    <name type="scientific">Methylomonas methanica</name>
    <dbReference type="NCBI Taxonomy" id="421"/>
    <lineage>
        <taxon>Bacteria</taxon>
        <taxon>Pseudomonadati</taxon>
        <taxon>Pseudomonadota</taxon>
        <taxon>Gammaproteobacteria</taxon>
        <taxon>Methylococcales</taxon>
        <taxon>Methylococcaceae</taxon>
        <taxon>Methylomonas</taxon>
    </lineage>
</organism>
<dbReference type="CDD" id="cd11579">
    <property type="entry name" value="Glyco_tran_WbsX"/>
    <property type="match status" value="1"/>
</dbReference>
<dbReference type="RefSeq" id="WP_064009636.1">
    <property type="nucleotide sequence ID" value="NZ_LUUG01000093.1"/>
</dbReference>
<dbReference type="PANTHER" id="PTHR41244">
    <property type="entry name" value="RHAMNAN SYNTHESIS F"/>
    <property type="match status" value="1"/>
</dbReference>
<dbReference type="Gene3D" id="3.20.20.80">
    <property type="entry name" value="Glycosidases"/>
    <property type="match status" value="1"/>
</dbReference>
<sequence>MTNIRAIAFYLPQFHPIPENDDWWGKGFTEWTNAAKAKPLFPGHYQPHVPADLGFYDLRVPETRNAQAEMAREYGIEAFCYYHYWFGGKRLIERPFNEVLESGQPDFPFCLCWANQTWTGIWHGEPNRILIEQTYPGMDDHSNHFDYLQSAFKDKRYLCVDGKPVFVVYDPEALPDSINVTNFWRERAIQIGLPGLFLMAVHNSPDWDPKSAGFDAVVISRLPPRRKYLKEWTTWKNPLRKLKYWHADWRKLPTIHQHLFISDNLVPDPVSGIESYPCVIPNWDNTPRSGQNGLVLTGSTPELFGSNLRKACERVKNLPAERRFVFIKSWNEWAEGNHLEPDLRFGHQYLESMQEVLKDY</sequence>
<dbReference type="OrthoDB" id="9816424at2"/>
<protein>
    <submittedName>
        <fullName evidence="1">Lipopolysaccharide biosynthesis protein</fullName>
    </submittedName>
</protein>
<dbReference type="Proteomes" id="UP000078090">
    <property type="component" value="Unassembled WGS sequence"/>
</dbReference>
<evidence type="ECO:0000313" key="1">
    <source>
        <dbReference type="EMBL" id="OAI01096.1"/>
    </source>
</evidence>
<dbReference type="EMBL" id="LUUG01000093">
    <property type="protein sequence ID" value="OAI01096.1"/>
    <property type="molecule type" value="Genomic_DNA"/>
</dbReference>
<gene>
    <name evidence="1" type="ORF">A1332_03395</name>
</gene>
<reference evidence="2" key="1">
    <citation type="submission" date="2016-03" db="EMBL/GenBank/DDBJ databases">
        <authorList>
            <person name="Heylen K."/>
            <person name="De Vos P."/>
            <person name="Vekeman B."/>
        </authorList>
    </citation>
    <scope>NUCLEOTIDE SEQUENCE [LARGE SCALE GENOMIC DNA]</scope>
    <source>
        <strain evidence="2">R-45363</strain>
    </source>
</reference>
<dbReference type="AlphaFoldDB" id="A0A177M5V0"/>
<proteinExistence type="predicted"/>
<dbReference type="PANTHER" id="PTHR41244:SF1">
    <property type="entry name" value="GLYCOSYLTRANSFERASE"/>
    <property type="match status" value="1"/>
</dbReference>
<name>A0A177M5V0_METMH</name>
<comment type="caution">
    <text evidence="1">The sequence shown here is derived from an EMBL/GenBank/DDBJ whole genome shotgun (WGS) entry which is preliminary data.</text>
</comment>
<evidence type="ECO:0000313" key="2">
    <source>
        <dbReference type="Proteomes" id="UP000078090"/>
    </source>
</evidence>
<accession>A0A177M5V0</accession>